<reference evidence="2 3" key="1">
    <citation type="submission" date="2018-03" db="EMBL/GenBank/DDBJ databases">
        <title>Genomic Encyclopedia of Archaeal and Bacterial Type Strains, Phase II (KMG-II): from individual species to whole genera.</title>
        <authorList>
            <person name="Goeker M."/>
        </authorList>
    </citation>
    <scope>NUCLEOTIDE SEQUENCE [LARGE SCALE GENOMIC DNA]</scope>
    <source>
        <strain evidence="2 3">DSM 100214</strain>
    </source>
</reference>
<keyword evidence="3" id="KW-1185">Reference proteome</keyword>
<dbReference type="Proteomes" id="UP000247973">
    <property type="component" value="Unassembled WGS sequence"/>
</dbReference>
<gene>
    <name evidence="2" type="ORF">CLV62_101334</name>
</gene>
<accession>A0A2V3Q157</accession>
<keyword evidence="1" id="KW-0732">Signal</keyword>
<evidence type="ECO:0000256" key="1">
    <source>
        <dbReference type="SAM" id="SignalP"/>
    </source>
</evidence>
<dbReference type="AlphaFoldDB" id="A0A2V3Q157"/>
<dbReference type="EMBL" id="QICL01000001">
    <property type="protein sequence ID" value="PXV69065.1"/>
    <property type="molecule type" value="Genomic_DNA"/>
</dbReference>
<feature type="signal peptide" evidence="1">
    <location>
        <begin position="1"/>
        <end position="19"/>
    </location>
</feature>
<name>A0A2V3Q157_9BACT</name>
<evidence type="ECO:0000313" key="3">
    <source>
        <dbReference type="Proteomes" id="UP000247973"/>
    </source>
</evidence>
<protein>
    <submittedName>
        <fullName evidence="2">Uncharacterized protein</fullName>
    </submittedName>
</protein>
<dbReference type="OrthoDB" id="6654917at2"/>
<sequence length="304" mass="34860">MKKLLFLLIIAISSSYALSAQSESKFIGVYGQKGGDGAGGARLYIFPDGLYSMAYYGGTQHGRWEKYEKYIIMKPDTNSIEKFYMFARYDESIKDISVQFDGFSSSKTVYSFNNGEKDVTMHPVYNPSPNCFTYPQITRFAKGEYTQIQVALIPEYFSANPSETQYNVYTFPVDPKYNDIKILMHKKSEPSDIPFILALENKKLYMPYFEFDYLGSLDEETEENLSFAREIASTAGQPYQSNIFGKEDEYGNWIKIEYPRLRHLKKEFTNIAYDDKNLFTATCDDTTESETVIDERAVSPDGGE</sequence>
<organism evidence="2 3">
    <name type="scientific">Dysgonomonas alginatilytica</name>
    <dbReference type="NCBI Taxonomy" id="1605892"/>
    <lineage>
        <taxon>Bacteria</taxon>
        <taxon>Pseudomonadati</taxon>
        <taxon>Bacteroidota</taxon>
        <taxon>Bacteroidia</taxon>
        <taxon>Bacteroidales</taxon>
        <taxon>Dysgonomonadaceae</taxon>
        <taxon>Dysgonomonas</taxon>
    </lineage>
</organism>
<comment type="caution">
    <text evidence="2">The sequence shown here is derived from an EMBL/GenBank/DDBJ whole genome shotgun (WGS) entry which is preliminary data.</text>
</comment>
<proteinExistence type="predicted"/>
<dbReference type="RefSeq" id="WP_110309026.1">
    <property type="nucleotide sequence ID" value="NZ_QICL01000001.1"/>
</dbReference>
<evidence type="ECO:0000313" key="2">
    <source>
        <dbReference type="EMBL" id="PXV69065.1"/>
    </source>
</evidence>
<feature type="chain" id="PRO_5016075227" evidence="1">
    <location>
        <begin position="20"/>
        <end position="304"/>
    </location>
</feature>